<keyword evidence="1 3" id="KW-0963">Cytoplasm</keyword>
<dbReference type="Pfam" id="PF17384">
    <property type="entry name" value="DUF150_C"/>
    <property type="match status" value="1"/>
</dbReference>
<dbReference type="Proteomes" id="UP000011058">
    <property type="component" value="Chromosome"/>
</dbReference>
<dbReference type="InterPro" id="IPR028989">
    <property type="entry name" value="RimP_N"/>
</dbReference>
<dbReference type="HAMAP" id="MF_01077">
    <property type="entry name" value="RimP"/>
    <property type="match status" value="1"/>
</dbReference>
<evidence type="ECO:0000313" key="7">
    <source>
        <dbReference type="Proteomes" id="UP000011058"/>
    </source>
</evidence>
<dbReference type="GO" id="GO:0000028">
    <property type="term" value="P:ribosomal small subunit assembly"/>
    <property type="evidence" value="ECO:0007669"/>
    <property type="project" value="TreeGrafter"/>
</dbReference>
<dbReference type="GO" id="GO:0006412">
    <property type="term" value="P:translation"/>
    <property type="evidence" value="ECO:0007669"/>
    <property type="project" value="TreeGrafter"/>
</dbReference>
<feature type="domain" description="Ribosome maturation factor RimP C-terminal" evidence="5">
    <location>
        <begin position="87"/>
        <end position="165"/>
    </location>
</feature>
<proteinExistence type="inferred from homology"/>
<comment type="function">
    <text evidence="3">Required for maturation of 30S ribosomal subunits.</text>
</comment>
<evidence type="ECO:0000313" key="6">
    <source>
        <dbReference type="EMBL" id="CCH03365.1"/>
    </source>
</evidence>
<dbReference type="InterPro" id="IPR003728">
    <property type="entry name" value="Ribosome_maturation_RimP"/>
</dbReference>
<evidence type="ECO:0000256" key="1">
    <source>
        <dbReference type="ARBA" id="ARBA00022490"/>
    </source>
</evidence>
<organism evidence="6 7">
    <name type="scientific">Fibrella aestuarina BUZ 2</name>
    <dbReference type="NCBI Taxonomy" id="1166018"/>
    <lineage>
        <taxon>Bacteria</taxon>
        <taxon>Pseudomonadati</taxon>
        <taxon>Bacteroidota</taxon>
        <taxon>Cytophagia</taxon>
        <taxon>Cytophagales</taxon>
        <taxon>Spirosomataceae</taxon>
        <taxon>Fibrella</taxon>
    </lineage>
</organism>
<keyword evidence="7" id="KW-1185">Reference proteome</keyword>
<dbReference type="STRING" id="1166018.FAES_5366"/>
<dbReference type="InterPro" id="IPR028998">
    <property type="entry name" value="RimP_C"/>
</dbReference>
<dbReference type="InterPro" id="IPR035956">
    <property type="entry name" value="RimP_N_sf"/>
</dbReference>
<dbReference type="KEGG" id="fae:FAES_5366"/>
<dbReference type="PANTHER" id="PTHR33867">
    <property type="entry name" value="RIBOSOME MATURATION FACTOR RIMP"/>
    <property type="match status" value="1"/>
</dbReference>
<evidence type="ECO:0000256" key="3">
    <source>
        <dbReference type="HAMAP-Rule" id="MF_01077"/>
    </source>
</evidence>
<evidence type="ECO:0000259" key="5">
    <source>
        <dbReference type="Pfam" id="PF17384"/>
    </source>
</evidence>
<gene>
    <name evidence="3" type="primary">rimP</name>
    <name evidence="6" type="ORF">FAES_5366</name>
</gene>
<dbReference type="RefSeq" id="WP_015334462.1">
    <property type="nucleotide sequence ID" value="NC_020054.1"/>
</dbReference>
<comment type="similarity">
    <text evidence="3">Belongs to the RimP family.</text>
</comment>
<dbReference type="AlphaFoldDB" id="I0KGW2"/>
<dbReference type="eggNOG" id="COG0779">
    <property type="taxonomic scope" value="Bacteria"/>
</dbReference>
<protein>
    <recommendedName>
        <fullName evidence="3">Ribosome maturation factor RimP</fullName>
    </recommendedName>
</protein>
<dbReference type="OrthoDB" id="9789702at2"/>
<sequence>MNDQQRISQLLEPHLNGGEYYIVDIQVAGRQGGTLKVTVLLDSDVGITIDECARISRQLGNQMDELNFFGEAPFNLEVSSPGVGFPLSQPRQFTKNVGRTLKIETTGGQTLVGTLASVDESGIVLDVPPANISKTKRKTLTELPPEGPQTLAFDTIRKATVEITFK</sequence>
<dbReference type="SUPFAM" id="SSF75420">
    <property type="entry name" value="YhbC-like, N-terminal domain"/>
    <property type="match status" value="1"/>
</dbReference>
<name>I0KGW2_9BACT</name>
<comment type="subcellular location">
    <subcellularLocation>
        <location evidence="3">Cytoplasm</location>
    </subcellularLocation>
</comment>
<dbReference type="HOGENOM" id="CLU_070525_3_1_10"/>
<reference evidence="6 7" key="1">
    <citation type="journal article" date="2012" name="J. Bacteriol.">
        <title>Genome Sequence of Fibrella aestuarina BUZ 2T, a Filamentous Marine Bacterium.</title>
        <authorList>
            <person name="Filippini M."/>
            <person name="Qi W."/>
            <person name="Blom J."/>
            <person name="Goesmann A."/>
            <person name="Smits T.H."/>
            <person name="Bagheri H.C."/>
        </authorList>
    </citation>
    <scope>NUCLEOTIDE SEQUENCE [LARGE SCALE GENOMIC DNA]</scope>
    <source>
        <strain evidence="7">BUZ 2T</strain>
    </source>
</reference>
<dbReference type="PATRIC" id="fig|1166018.3.peg.2342"/>
<dbReference type="PANTHER" id="PTHR33867:SF1">
    <property type="entry name" value="RIBOSOME MATURATION FACTOR RIMP"/>
    <property type="match status" value="1"/>
</dbReference>
<accession>I0KGW2</accession>
<dbReference type="Pfam" id="PF02576">
    <property type="entry name" value="RimP_N"/>
    <property type="match status" value="1"/>
</dbReference>
<evidence type="ECO:0000259" key="4">
    <source>
        <dbReference type="Pfam" id="PF02576"/>
    </source>
</evidence>
<evidence type="ECO:0000256" key="2">
    <source>
        <dbReference type="ARBA" id="ARBA00022517"/>
    </source>
</evidence>
<dbReference type="Gene3D" id="3.30.300.70">
    <property type="entry name" value="RimP-like superfamily, N-terminal"/>
    <property type="match status" value="1"/>
</dbReference>
<dbReference type="EMBL" id="HE796683">
    <property type="protein sequence ID" value="CCH03365.1"/>
    <property type="molecule type" value="Genomic_DNA"/>
</dbReference>
<feature type="domain" description="Ribosome maturation factor RimP N-terminal" evidence="4">
    <location>
        <begin position="10"/>
        <end position="83"/>
    </location>
</feature>
<dbReference type="GO" id="GO:0005829">
    <property type="term" value="C:cytosol"/>
    <property type="evidence" value="ECO:0007669"/>
    <property type="project" value="TreeGrafter"/>
</dbReference>
<keyword evidence="2 3" id="KW-0690">Ribosome biogenesis</keyword>